<evidence type="ECO:0000256" key="7">
    <source>
        <dbReference type="ARBA" id="ARBA00023125"/>
    </source>
</evidence>
<feature type="domain" description="C2H2-type" evidence="16">
    <location>
        <begin position="751"/>
        <end position="778"/>
    </location>
</feature>
<evidence type="ECO:0000256" key="14">
    <source>
        <dbReference type="PROSITE-ProRule" id="PRU00042"/>
    </source>
</evidence>
<keyword evidence="7" id="KW-0238">DNA-binding</keyword>
<evidence type="ECO:0000259" key="16">
    <source>
        <dbReference type="PROSITE" id="PS50157"/>
    </source>
</evidence>
<keyword evidence="3" id="KW-0677">Repeat</keyword>
<feature type="compositionally biased region" description="Low complexity" evidence="15">
    <location>
        <begin position="7"/>
        <end position="20"/>
    </location>
</feature>
<evidence type="ECO:0000256" key="6">
    <source>
        <dbReference type="ARBA" id="ARBA00023015"/>
    </source>
</evidence>
<keyword evidence="8" id="KW-0010">Activator</keyword>
<feature type="domain" description="C2H2-type" evidence="16">
    <location>
        <begin position="946"/>
        <end position="974"/>
    </location>
</feature>
<dbReference type="STRING" id="283909.R7U217"/>
<feature type="domain" description="C2H2-type" evidence="16">
    <location>
        <begin position="667"/>
        <end position="694"/>
    </location>
</feature>
<dbReference type="SUPFAM" id="SSF57667">
    <property type="entry name" value="beta-beta-alpha zinc fingers"/>
    <property type="match status" value="6"/>
</dbReference>
<feature type="domain" description="C2H2-type" evidence="16">
    <location>
        <begin position="723"/>
        <end position="751"/>
    </location>
</feature>
<organism evidence="18">
    <name type="scientific">Capitella teleta</name>
    <name type="common">Polychaete worm</name>
    <dbReference type="NCBI Taxonomy" id="283909"/>
    <lineage>
        <taxon>Eukaryota</taxon>
        <taxon>Metazoa</taxon>
        <taxon>Spiralia</taxon>
        <taxon>Lophotrochozoa</taxon>
        <taxon>Annelida</taxon>
        <taxon>Polychaeta</taxon>
        <taxon>Sedentaria</taxon>
        <taxon>Scolecida</taxon>
        <taxon>Capitellidae</taxon>
        <taxon>Capitella</taxon>
    </lineage>
</organism>
<dbReference type="InterPro" id="IPR001214">
    <property type="entry name" value="SET_dom"/>
</dbReference>
<evidence type="ECO:0000259" key="17">
    <source>
        <dbReference type="PROSITE" id="PS50280"/>
    </source>
</evidence>
<dbReference type="EMBL" id="KB306072">
    <property type="protein sequence ID" value="ELU00380.1"/>
    <property type="molecule type" value="Genomic_DNA"/>
</dbReference>
<keyword evidence="5" id="KW-0862">Zinc</keyword>
<accession>R7U217</accession>
<dbReference type="GO" id="GO:0005634">
    <property type="term" value="C:nucleus"/>
    <property type="evidence" value="ECO:0007669"/>
    <property type="project" value="UniProtKB-SubCell"/>
</dbReference>
<feature type="region of interest" description="Disordered" evidence="15">
    <location>
        <begin position="1"/>
        <end position="30"/>
    </location>
</feature>
<feature type="domain" description="C2H2-type" evidence="16">
    <location>
        <begin position="838"/>
        <end position="866"/>
    </location>
</feature>
<dbReference type="GO" id="GO:0008270">
    <property type="term" value="F:zinc ion binding"/>
    <property type="evidence" value="ECO:0007669"/>
    <property type="project" value="UniProtKB-KW"/>
</dbReference>
<dbReference type="HOGENOM" id="CLU_008985_0_0_1"/>
<proteinExistence type="predicted"/>
<feature type="domain" description="C2H2-type" evidence="16">
    <location>
        <begin position="779"/>
        <end position="807"/>
    </location>
</feature>
<keyword evidence="9" id="KW-0804">Transcription</keyword>
<evidence type="ECO:0000256" key="11">
    <source>
        <dbReference type="ARBA" id="ARBA00024120"/>
    </source>
</evidence>
<evidence type="ECO:0000256" key="2">
    <source>
        <dbReference type="ARBA" id="ARBA00022723"/>
    </source>
</evidence>
<evidence type="ECO:0000313" key="20">
    <source>
        <dbReference type="Proteomes" id="UP000014760"/>
    </source>
</evidence>
<dbReference type="CDD" id="cd19194">
    <property type="entry name" value="PR-SET_PRDM10"/>
    <property type="match status" value="1"/>
</dbReference>
<comment type="function">
    <text evidence="13">Transcriptional activator, essential for early embryonic development and survival of embryonic stem cells (ESCs). Supports cell growth and survival during early development by transcriptionally activating the expression of the translation initiation factor EIF3B, to sustain global translation. Activates the transcription of FLNC.</text>
</comment>
<dbReference type="PANTHER" id="PTHR24394:SF29">
    <property type="entry name" value="MYONEURIN"/>
    <property type="match status" value="1"/>
</dbReference>
<dbReference type="OrthoDB" id="3535323at2759"/>
<keyword evidence="6" id="KW-0805">Transcription regulation</keyword>
<dbReference type="InterPro" id="IPR046341">
    <property type="entry name" value="SET_dom_sf"/>
</dbReference>
<dbReference type="OMA" id="LWCEECQ"/>
<gene>
    <name evidence="18" type="ORF">CAPTEDRAFT_221119</name>
</gene>
<evidence type="ECO:0000256" key="4">
    <source>
        <dbReference type="ARBA" id="ARBA00022771"/>
    </source>
</evidence>
<feature type="region of interest" description="Disordered" evidence="15">
    <location>
        <begin position="406"/>
        <end position="461"/>
    </location>
</feature>
<feature type="domain" description="C2H2-type" evidence="16">
    <location>
        <begin position="883"/>
        <end position="911"/>
    </location>
</feature>
<feature type="domain" description="SET" evidence="17">
    <location>
        <begin position="237"/>
        <end position="352"/>
    </location>
</feature>
<evidence type="ECO:0000256" key="13">
    <source>
        <dbReference type="ARBA" id="ARBA00093328"/>
    </source>
</evidence>
<dbReference type="Pfam" id="PF13912">
    <property type="entry name" value="zf-C2H2_6"/>
    <property type="match status" value="2"/>
</dbReference>
<evidence type="ECO:0000256" key="10">
    <source>
        <dbReference type="ARBA" id="ARBA00023242"/>
    </source>
</evidence>
<reference evidence="18 20" key="2">
    <citation type="journal article" date="2013" name="Nature">
        <title>Insights into bilaterian evolution from three spiralian genomes.</title>
        <authorList>
            <person name="Simakov O."/>
            <person name="Marletaz F."/>
            <person name="Cho S.J."/>
            <person name="Edsinger-Gonzales E."/>
            <person name="Havlak P."/>
            <person name="Hellsten U."/>
            <person name="Kuo D.H."/>
            <person name="Larsson T."/>
            <person name="Lv J."/>
            <person name="Arendt D."/>
            <person name="Savage R."/>
            <person name="Osoegawa K."/>
            <person name="de Jong P."/>
            <person name="Grimwood J."/>
            <person name="Chapman J.A."/>
            <person name="Shapiro H."/>
            <person name="Aerts A."/>
            <person name="Otillar R.P."/>
            <person name="Terry A.Y."/>
            <person name="Boore J.L."/>
            <person name="Grigoriev I.V."/>
            <person name="Lindberg D.R."/>
            <person name="Seaver E.C."/>
            <person name="Weisblat D.A."/>
            <person name="Putnam N.H."/>
            <person name="Rokhsar D.S."/>
        </authorList>
    </citation>
    <scope>NUCLEOTIDE SEQUENCE</scope>
    <source>
        <strain evidence="18 20">I ESC-2004</strain>
    </source>
</reference>
<keyword evidence="4 14" id="KW-0863">Zinc-finger</keyword>
<feature type="domain" description="C2H2-type" evidence="16">
    <location>
        <begin position="599"/>
        <end position="626"/>
    </location>
</feature>
<evidence type="ECO:0000313" key="18">
    <source>
        <dbReference type="EMBL" id="ELU00380.1"/>
    </source>
</evidence>
<keyword evidence="2" id="KW-0479">Metal-binding</keyword>
<sequence>MLMGQQTTSMTSTVMSSATTPDPQLTAPKEDSLSSYVPMMQMAKNEHNMSQTVLTAGLTDAEAHSLLTNGQDRHVADLNFAMETNANASFDNTHKAQTAAPFHSTNMDLVVQDEDLDVESIANQANSHNEIDIVSFQSAHANQLQTQITTETNSDAENKDLITQLHDQLNVRKSQRLAEQEKIETFVRPRYESRPYSVHDIWCEDCQISHQYDCVEHKLKAVYDRVVLSRAWASLPSHLQIFRLGEASSTELGVFAKKAFPKRIQFGPFVAEHVLNRDQLTNPKFFLQVEQEDGQVAYLEASDENKCNWMMFVRPAVTYEEQNLVAYQYGNGIFFTTIKPIEPRQELKVWYAASYAEHIGVSVHELTDEDLLALGEEALKWPCYECPKKFRTSVQLQKHLAVHEMAQDGEGDAHEASSADESARPTRMAKKKLARLRQRAAKRRGRPFKNKKDGTGSSEETPVFQSWKKKKTNMYLNKYDYKIPSTLLYYSITFYRRMKKYREPIKRSIKTLYKRSAKDSGGNEWVCTHCDLTFDNPSLLNLHTLTHAAEDVGMDERKLTGPLDGVEVDGNYTTETDINDVLKSDACSAILLSLEQPSLDCPVCNKQFQQKQDLIQHASEHATLRKGGRPFNPQRPYACSKCSKAFGTEDRLAKHLLSHTDDDQKPLKCPVCRRGFMNNSALSCHLKTHSNEKFYSCPLCKEGFGQIHAMREHTVTHAVNGVYECPECHKATSEFNEIRRHMRSCHSLKQYPCSQCAKIFTRPDKLKLHLLKHSNHREFMCETCGKQFKRKDKLKEHNMRLHGPNAKKVATEPGQQPAAPAPKFHATVSPNDYERFIYKCHLCLLGFKRRGMLVNHLANRHPDIKTDSVPELNLPILKAQRDFFCQYCDKVYKSSSKRKQHILKIHPGADLPPSSRQKAAAAAEAVSNFQPSTFSQTIGSVTTMPHSCSYCHKQYASRAKLLQHIRRKHNELAEDDPGIQAVILEGETDLEKMDKTRITYTYIPGSTVDVTPIVTVSSSGPTDVLHTTDLLTQAMSELTQTLDYRQQIATVVTPQTAGEIQLSNGQRISTLVAAATGNTVEFSQEQPQYTQLQAQSPSNEQPLSPNSATNQLQMLPPGSQIVIHQEGGGSVIRF</sequence>
<dbReference type="Pfam" id="PF00096">
    <property type="entry name" value="zf-C2H2"/>
    <property type="match status" value="4"/>
</dbReference>
<keyword evidence="10" id="KW-0539">Nucleus</keyword>
<name>R7U217_CAPTE</name>
<feature type="domain" description="C2H2-type" evidence="16">
    <location>
        <begin position="637"/>
        <end position="664"/>
    </location>
</feature>
<keyword evidence="20" id="KW-1185">Reference proteome</keyword>
<dbReference type="EMBL" id="AMQN01009726">
    <property type="status" value="NOT_ANNOTATED_CDS"/>
    <property type="molecule type" value="Genomic_DNA"/>
</dbReference>
<feature type="domain" description="C2H2-type" evidence="16">
    <location>
        <begin position="525"/>
        <end position="552"/>
    </location>
</feature>
<dbReference type="InterPro" id="IPR013087">
    <property type="entry name" value="Znf_C2H2_type"/>
</dbReference>
<protein>
    <recommendedName>
        <fullName evidence="11">PR domain zinc finger protein 10</fullName>
    </recommendedName>
    <alternativeName>
        <fullName evidence="12">PR domain-containing protein 10</fullName>
    </alternativeName>
</protein>
<dbReference type="PROSITE" id="PS50280">
    <property type="entry name" value="SET"/>
    <property type="match status" value="1"/>
</dbReference>
<comment type="subcellular location">
    <subcellularLocation>
        <location evidence="1">Nucleus</location>
    </subcellularLocation>
</comment>
<evidence type="ECO:0000256" key="3">
    <source>
        <dbReference type="ARBA" id="ARBA00022737"/>
    </source>
</evidence>
<dbReference type="PANTHER" id="PTHR24394">
    <property type="entry name" value="ZINC FINGER PROTEIN"/>
    <property type="match status" value="1"/>
</dbReference>
<feature type="domain" description="C2H2-type" evidence="16">
    <location>
        <begin position="695"/>
        <end position="718"/>
    </location>
</feature>
<dbReference type="GO" id="GO:0000981">
    <property type="term" value="F:DNA-binding transcription factor activity, RNA polymerase II-specific"/>
    <property type="evidence" value="ECO:0007669"/>
    <property type="project" value="TreeGrafter"/>
</dbReference>
<evidence type="ECO:0000256" key="8">
    <source>
        <dbReference type="ARBA" id="ARBA00023159"/>
    </source>
</evidence>
<feature type="compositionally biased region" description="Basic and acidic residues" evidence="15">
    <location>
        <begin position="406"/>
        <end position="424"/>
    </location>
</feature>
<dbReference type="Proteomes" id="UP000014760">
    <property type="component" value="Unassembled WGS sequence"/>
</dbReference>
<feature type="domain" description="C2H2-type" evidence="16">
    <location>
        <begin position="381"/>
        <end position="408"/>
    </location>
</feature>
<dbReference type="InterPro" id="IPR044403">
    <property type="entry name" value="PRDM10_PR/SET"/>
</dbReference>
<dbReference type="SMART" id="SM00355">
    <property type="entry name" value="ZnF_C2H2"/>
    <property type="match status" value="12"/>
</dbReference>
<evidence type="ECO:0000256" key="1">
    <source>
        <dbReference type="ARBA" id="ARBA00004123"/>
    </source>
</evidence>
<evidence type="ECO:0000256" key="15">
    <source>
        <dbReference type="SAM" id="MobiDB-lite"/>
    </source>
</evidence>
<dbReference type="Gene3D" id="2.170.270.10">
    <property type="entry name" value="SET domain"/>
    <property type="match status" value="1"/>
</dbReference>
<dbReference type="Gene3D" id="3.30.160.60">
    <property type="entry name" value="Classic Zinc Finger"/>
    <property type="match status" value="7"/>
</dbReference>
<dbReference type="InterPro" id="IPR036236">
    <property type="entry name" value="Znf_C2H2_sf"/>
</dbReference>
<dbReference type="Pfam" id="PF21549">
    <property type="entry name" value="PRDM2_PR"/>
    <property type="match status" value="1"/>
</dbReference>
<feature type="compositionally biased region" description="Basic residues" evidence="15">
    <location>
        <begin position="427"/>
        <end position="449"/>
    </location>
</feature>
<evidence type="ECO:0000256" key="5">
    <source>
        <dbReference type="ARBA" id="ARBA00022833"/>
    </source>
</evidence>
<dbReference type="AlphaFoldDB" id="R7U217"/>
<dbReference type="PROSITE" id="PS00028">
    <property type="entry name" value="ZINC_FINGER_C2H2_1"/>
    <property type="match status" value="11"/>
</dbReference>
<evidence type="ECO:0000313" key="19">
    <source>
        <dbReference type="EnsemblMetazoa" id="CapteP221119"/>
    </source>
</evidence>
<reference evidence="20" key="1">
    <citation type="submission" date="2012-12" db="EMBL/GenBank/DDBJ databases">
        <authorList>
            <person name="Hellsten U."/>
            <person name="Grimwood J."/>
            <person name="Chapman J.A."/>
            <person name="Shapiro H."/>
            <person name="Aerts A."/>
            <person name="Otillar R.P."/>
            <person name="Terry A.Y."/>
            <person name="Boore J.L."/>
            <person name="Simakov O."/>
            <person name="Marletaz F."/>
            <person name="Cho S.-J."/>
            <person name="Edsinger-Gonzales E."/>
            <person name="Havlak P."/>
            <person name="Kuo D.-H."/>
            <person name="Larsson T."/>
            <person name="Lv J."/>
            <person name="Arendt D."/>
            <person name="Savage R."/>
            <person name="Osoegawa K."/>
            <person name="de Jong P."/>
            <person name="Lindberg D.R."/>
            <person name="Seaver E.C."/>
            <person name="Weisblat D.A."/>
            <person name="Putnam N.H."/>
            <person name="Grigoriev I.V."/>
            <person name="Rokhsar D.S."/>
        </authorList>
    </citation>
    <scope>NUCLEOTIDE SEQUENCE</scope>
    <source>
        <strain evidence="20">I ESC-2004</strain>
    </source>
</reference>
<evidence type="ECO:0000256" key="12">
    <source>
        <dbReference type="ARBA" id="ARBA00029959"/>
    </source>
</evidence>
<reference evidence="19" key="3">
    <citation type="submission" date="2015-06" db="UniProtKB">
        <authorList>
            <consortium name="EnsemblMetazoa"/>
        </authorList>
    </citation>
    <scope>IDENTIFICATION</scope>
</reference>
<dbReference type="EnsemblMetazoa" id="CapteT221119">
    <property type="protein sequence ID" value="CapteP221119"/>
    <property type="gene ID" value="CapteG221119"/>
</dbReference>
<evidence type="ECO:0000256" key="9">
    <source>
        <dbReference type="ARBA" id="ARBA00023163"/>
    </source>
</evidence>
<dbReference type="GO" id="GO:0003677">
    <property type="term" value="F:DNA binding"/>
    <property type="evidence" value="ECO:0007669"/>
    <property type="project" value="UniProtKB-KW"/>
</dbReference>
<dbReference type="PROSITE" id="PS50157">
    <property type="entry name" value="ZINC_FINGER_C2H2_2"/>
    <property type="match status" value="12"/>
</dbReference>